<accession>A0ABR2KBD4</accession>
<feature type="compositionally biased region" description="Low complexity" evidence="1">
    <location>
        <begin position="283"/>
        <end position="298"/>
    </location>
</feature>
<evidence type="ECO:0000313" key="2">
    <source>
        <dbReference type="EMBL" id="KAK8887330.1"/>
    </source>
</evidence>
<feature type="compositionally biased region" description="Low complexity" evidence="1">
    <location>
        <begin position="320"/>
        <end position="331"/>
    </location>
</feature>
<feature type="compositionally biased region" description="Low complexity" evidence="1">
    <location>
        <begin position="442"/>
        <end position="469"/>
    </location>
</feature>
<dbReference type="EMBL" id="JAPFFF010000006">
    <property type="protein sequence ID" value="KAK8887330.1"/>
    <property type="molecule type" value="Genomic_DNA"/>
</dbReference>
<feature type="compositionally biased region" description="Polar residues" evidence="1">
    <location>
        <begin position="299"/>
        <end position="319"/>
    </location>
</feature>
<feature type="region of interest" description="Disordered" evidence="1">
    <location>
        <begin position="283"/>
        <end position="331"/>
    </location>
</feature>
<comment type="caution">
    <text evidence="2">The sequence shown here is derived from an EMBL/GenBank/DDBJ whole genome shotgun (WGS) entry which is preliminary data.</text>
</comment>
<feature type="region of interest" description="Disordered" evidence="1">
    <location>
        <begin position="233"/>
        <end position="265"/>
    </location>
</feature>
<gene>
    <name evidence="2" type="ORF">M9Y10_038369</name>
</gene>
<reference evidence="2 3" key="1">
    <citation type="submission" date="2024-04" db="EMBL/GenBank/DDBJ databases">
        <title>Tritrichomonas musculus Genome.</title>
        <authorList>
            <person name="Alves-Ferreira E."/>
            <person name="Grigg M."/>
            <person name="Lorenzi H."/>
            <person name="Galac M."/>
        </authorList>
    </citation>
    <scope>NUCLEOTIDE SEQUENCE [LARGE SCALE GENOMIC DNA]</scope>
    <source>
        <strain evidence="2 3">EAF2021</strain>
    </source>
</reference>
<protein>
    <recommendedName>
        <fullName evidence="4">GLTSCR protein conserved domain-containing protein</fullName>
    </recommendedName>
</protein>
<keyword evidence="3" id="KW-1185">Reference proteome</keyword>
<organism evidence="2 3">
    <name type="scientific">Tritrichomonas musculus</name>
    <dbReference type="NCBI Taxonomy" id="1915356"/>
    <lineage>
        <taxon>Eukaryota</taxon>
        <taxon>Metamonada</taxon>
        <taxon>Parabasalia</taxon>
        <taxon>Tritrichomonadida</taxon>
        <taxon>Tritrichomonadidae</taxon>
        <taxon>Tritrichomonas</taxon>
    </lineage>
</organism>
<sequence length="988" mass="111317">MDLEGDNQFENDDISGFNSDDIDADFLIDEYAPKDNNNETIEPIQKVARNNEQNKSLLSFESSLQFGDESQLFTAPQKQSPQTAAKSNVANNNAIDVKNFLQTPVGSTADLDDKSSLAGSRLLIKKTIDKAQDKPKPKVNIFPISLNDSSSLQTSNSTQQLPTTTNNIIKDESNTASAAAASQFTLPGIPVLSKESNTLPQLNEKNNINQKPQANSKTIKVTIKSKYANSALNNSINSNSINESKPNGEVKPTNIPAPVNGKNDNKIIKVNFDTPSHVTINPQQLQQPHTQQKQVPQPIHSQPSKQIQLQSNQQTTKTMQSQQEQQVNQPQIQQLQTQNQQQQSQVQKQSQQLQAQPQSQLPTQPQTQPSTQSQSQLPTQPQSQLSTQPQSQLQIQPQPQLPIQSQPQKTTQPQPQLQIQTQQQPQPQLQVQPGLQNLQVQQSQVAQMQPAQQNQQQTQQPQPQMQQLQQPPPQVIYSGIPVQSFNLNQPPIVMSNPPLSNAMQPLPQPLMPQQQPPSSAPVYSYQPFLYNPLVDRVHYSFAAQLDNSFSSIRRSVASELSSVLRNINASRNVSSYSIFPYSIDIDSFCSNLNSELTSALSFAAPLESASTTTNSNFSKISFNPHLTSAFNSSDYDYNNGFSSVNVNFGPPINVNVDHQINNYQSMVHSYQKEPMLLRPLVQEITNSIDREIKPLSDLMKSSSQKESKAKIENLSILNSLLRQVEGLRTSCKNFGDQIIRDLEREELFIASNRDIEISNGKKNEKKLREMKLQYVEAETKASQQLMELKKNADLFERLRNSQLNYFSRSNAQFLNDRNVRSKMTTQGRSQRSFDDEDNYDFEQILDEINDISNDIKNNGYGQIFDEIKNLEKCLQNDKNSMRNELMDIEYLNQQSLTLAKLNSRKKNMNNYSYLIQNQNQGQAQYNQGFNPNSSINPYSNVNMNMSGQRQVNINTIKHNLPMSHAIDANKRASQYRKQKDILTQSNLA</sequence>
<dbReference type="Proteomes" id="UP001470230">
    <property type="component" value="Unassembled WGS sequence"/>
</dbReference>
<name>A0ABR2KBD4_9EUKA</name>
<feature type="compositionally biased region" description="Low complexity" evidence="1">
    <location>
        <begin position="233"/>
        <end position="242"/>
    </location>
</feature>
<proteinExistence type="predicted"/>
<evidence type="ECO:0000313" key="3">
    <source>
        <dbReference type="Proteomes" id="UP001470230"/>
    </source>
</evidence>
<feature type="region of interest" description="Disordered" evidence="1">
    <location>
        <begin position="348"/>
        <end position="430"/>
    </location>
</feature>
<evidence type="ECO:0000256" key="1">
    <source>
        <dbReference type="SAM" id="MobiDB-lite"/>
    </source>
</evidence>
<evidence type="ECO:0008006" key="4">
    <source>
        <dbReference type="Google" id="ProtNLM"/>
    </source>
</evidence>
<feature type="region of interest" description="Disordered" evidence="1">
    <location>
        <begin position="442"/>
        <end position="471"/>
    </location>
</feature>